<evidence type="ECO:0000313" key="2">
    <source>
        <dbReference type="Proteomes" id="UP001150238"/>
    </source>
</evidence>
<dbReference type="AlphaFoldDB" id="A0A9W9B201"/>
<dbReference type="PANTHER" id="PTHR42052">
    <property type="entry name" value="ABM DOMAIN-CONTAINING PROTEIN"/>
    <property type="match status" value="1"/>
</dbReference>
<dbReference type="PANTHER" id="PTHR42052:SF1">
    <property type="entry name" value="ABM DOMAIN-CONTAINING PROTEIN"/>
    <property type="match status" value="1"/>
</dbReference>
<evidence type="ECO:0008006" key="3">
    <source>
        <dbReference type="Google" id="ProtNLM"/>
    </source>
</evidence>
<organism evidence="1 2">
    <name type="scientific">Lentinula lateritia</name>
    <dbReference type="NCBI Taxonomy" id="40482"/>
    <lineage>
        <taxon>Eukaryota</taxon>
        <taxon>Fungi</taxon>
        <taxon>Dikarya</taxon>
        <taxon>Basidiomycota</taxon>
        <taxon>Agaricomycotina</taxon>
        <taxon>Agaricomycetes</taxon>
        <taxon>Agaricomycetidae</taxon>
        <taxon>Agaricales</taxon>
        <taxon>Marasmiineae</taxon>
        <taxon>Omphalotaceae</taxon>
        <taxon>Lentinula</taxon>
    </lineage>
</organism>
<accession>A0A9W9B201</accession>
<name>A0A9W9B201_9AGAR</name>
<dbReference type="Proteomes" id="UP001150238">
    <property type="component" value="Unassembled WGS sequence"/>
</dbReference>
<protein>
    <recommendedName>
        <fullName evidence="3">ABM domain-containing protein</fullName>
    </recommendedName>
</protein>
<gene>
    <name evidence="1" type="ORF">C8J55DRAFT_497786</name>
</gene>
<evidence type="ECO:0000313" key="1">
    <source>
        <dbReference type="EMBL" id="KAJ4494853.1"/>
    </source>
</evidence>
<sequence>MPVTEFATLEVLDSSNPSLITQPPLIDHLRLVAEKQSAVSGYPVLFFESLFPDSRSIFYLISGWTSVAAHYEWIHSQTNQELLVLLKDIVGVKGLAHVSVDFDEMRCELEKDCGAILRPEAEGDLQDSQTSSGSRNGILAVSCSKDGMHSFRKSSWTKEGFSLDEDDESKRNVYRFAWFATNCLEDVVATLTEGGENSRVIFMAHCHIDKGRKEVIRSEAMVDTH</sequence>
<proteinExistence type="predicted"/>
<reference evidence="1" key="1">
    <citation type="submission" date="2022-08" db="EMBL/GenBank/DDBJ databases">
        <authorList>
            <consortium name="DOE Joint Genome Institute"/>
            <person name="Min B."/>
            <person name="Riley R."/>
            <person name="Sierra-Patev S."/>
            <person name="Naranjo-Ortiz M."/>
            <person name="Looney B."/>
            <person name="Konkel Z."/>
            <person name="Slot J.C."/>
            <person name="Sakamoto Y."/>
            <person name="Steenwyk J.L."/>
            <person name="Rokas A."/>
            <person name="Carro J."/>
            <person name="Camarero S."/>
            <person name="Ferreira P."/>
            <person name="Molpeceres G."/>
            <person name="Ruiz-Duenas F.J."/>
            <person name="Serrano A."/>
            <person name="Henrissat B."/>
            <person name="Drula E."/>
            <person name="Hughes K.W."/>
            <person name="Mata J.L."/>
            <person name="Ishikawa N.K."/>
            <person name="Vargas-Isla R."/>
            <person name="Ushijima S."/>
            <person name="Smith C.A."/>
            <person name="Ahrendt S."/>
            <person name="Andreopoulos W."/>
            <person name="He G."/>
            <person name="Labutti K."/>
            <person name="Lipzen A."/>
            <person name="Ng V."/>
            <person name="Sandor L."/>
            <person name="Barry K."/>
            <person name="Martinez A.T."/>
            <person name="Xiao Y."/>
            <person name="Gibbons J.G."/>
            <person name="Terashima K."/>
            <person name="Hibbett D.S."/>
            <person name="Grigoriev I.V."/>
        </authorList>
    </citation>
    <scope>NUCLEOTIDE SEQUENCE</scope>
    <source>
        <strain evidence="1">Sp2 HRB7682 ss15</strain>
    </source>
</reference>
<comment type="caution">
    <text evidence="1">The sequence shown here is derived from an EMBL/GenBank/DDBJ whole genome shotgun (WGS) entry which is preliminary data.</text>
</comment>
<dbReference type="EMBL" id="JANVFS010000002">
    <property type="protein sequence ID" value="KAJ4494853.1"/>
    <property type="molecule type" value="Genomic_DNA"/>
</dbReference>
<reference evidence="1" key="2">
    <citation type="journal article" date="2023" name="Proc. Natl. Acad. Sci. U.S.A.">
        <title>A global phylogenomic analysis of the shiitake genus Lentinula.</title>
        <authorList>
            <person name="Sierra-Patev S."/>
            <person name="Min B."/>
            <person name="Naranjo-Ortiz M."/>
            <person name="Looney B."/>
            <person name="Konkel Z."/>
            <person name="Slot J.C."/>
            <person name="Sakamoto Y."/>
            <person name="Steenwyk J.L."/>
            <person name="Rokas A."/>
            <person name="Carro J."/>
            <person name="Camarero S."/>
            <person name="Ferreira P."/>
            <person name="Molpeceres G."/>
            <person name="Ruiz-Duenas F.J."/>
            <person name="Serrano A."/>
            <person name="Henrissat B."/>
            <person name="Drula E."/>
            <person name="Hughes K.W."/>
            <person name="Mata J.L."/>
            <person name="Ishikawa N.K."/>
            <person name="Vargas-Isla R."/>
            <person name="Ushijima S."/>
            <person name="Smith C.A."/>
            <person name="Donoghue J."/>
            <person name="Ahrendt S."/>
            <person name="Andreopoulos W."/>
            <person name="He G."/>
            <person name="LaButti K."/>
            <person name="Lipzen A."/>
            <person name="Ng V."/>
            <person name="Riley R."/>
            <person name="Sandor L."/>
            <person name="Barry K."/>
            <person name="Martinez A.T."/>
            <person name="Xiao Y."/>
            <person name="Gibbons J.G."/>
            <person name="Terashima K."/>
            <person name="Grigoriev I.V."/>
            <person name="Hibbett D."/>
        </authorList>
    </citation>
    <scope>NUCLEOTIDE SEQUENCE</scope>
    <source>
        <strain evidence="1">Sp2 HRB7682 ss15</strain>
    </source>
</reference>